<dbReference type="AlphaFoldDB" id="A0A2V4AXR2"/>
<name>A0A2V4AXR2_9PSEU</name>
<organism evidence="1 2">
    <name type="scientific">Prauserella muralis</name>
    <dbReference type="NCBI Taxonomy" id="588067"/>
    <lineage>
        <taxon>Bacteria</taxon>
        <taxon>Bacillati</taxon>
        <taxon>Actinomycetota</taxon>
        <taxon>Actinomycetes</taxon>
        <taxon>Pseudonocardiales</taxon>
        <taxon>Pseudonocardiaceae</taxon>
        <taxon>Prauserella</taxon>
    </lineage>
</organism>
<dbReference type="OrthoDB" id="4408269at2"/>
<dbReference type="InterPro" id="IPR008979">
    <property type="entry name" value="Galactose-bd-like_sf"/>
</dbReference>
<reference evidence="1 2" key="1">
    <citation type="submission" date="2016-07" db="EMBL/GenBank/DDBJ databases">
        <title>Draft genome sequence of Prauserella muralis DSM 45305, isolated from a mould-covered wall in an indoor environment.</title>
        <authorList>
            <person name="Ruckert C."/>
            <person name="Albersmeier A."/>
            <person name="Jiang C.-L."/>
            <person name="Jiang Y."/>
            <person name="Kalinowski J."/>
            <person name="Schneider O."/>
            <person name="Winkler A."/>
            <person name="Zotchev S.B."/>
        </authorList>
    </citation>
    <scope>NUCLEOTIDE SEQUENCE [LARGE SCALE GENOMIC DNA]</scope>
    <source>
        <strain evidence="1 2">DSM 45305</strain>
    </source>
</reference>
<evidence type="ECO:0000313" key="1">
    <source>
        <dbReference type="EMBL" id="PXY20720.1"/>
    </source>
</evidence>
<sequence>MNTLAGPSPRPAARLTATSGIAWIEVSWHARSYRPLVDHFAVHGSPDPWFEPGPSTLLGKTVYGRFRHDGLGPRGQTWHYRIVTVDASGEQSPPSAALRAESVESVTVSGTPVAVIGSFDLRSLELALAPAGYQQYSARFGDGADYVDGVSSPGTDWPYLHPGPADRWAGSKAHTFRFRFRLAEQPAADLALAVWLIDTHASIPGRLAVTCNGTPVAEVELEKGATKGSLQGDATLPGTPLRPSVVELALPAAALRAGENTLTLGKAEGSWHAYDAVGVFAV</sequence>
<proteinExistence type="predicted"/>
<evidence type="ECO:0000313" key="2">
    <source>
        <dbReference type="Proteomes" id="UP000249915"/>
    </source>
</evidence>
<gene>
    <name evidence="1" type="ORF">BAY60_24645</name>
</gene>
<comment type="caution">
    <text evidence="1">The sequence shown here is derived from an EMBL/GenBank/DDBJ whole genome shotgun (WGS) entry which is preliminary data.</text>
</comment>
<keyword evidence="2" id="KW-1185">Reference proteome</keyword>
<dbReference type="InterPro" id="IPR029411">
    <property type="entry name" value="RG-lyase_III"/>
</dbReference>
<dbReference type="Pfam" id="PF14683">
    <property type="entry name" value="CBM-like"/>
    <property type="match status" value="1"/>
</dbReference>
<dbReference type="EMBL" id="MASW01000006">
    <property type="protein sequence ID" value="PXY20720.1"/>
    <property type="molecule type" value="Genomic_DNA"/>
</dbReference>
<dbReference type="RefSeq" id="WP_112283729.1">
    <property type="nucleotide sequence ID" value="NZ_MASW01000006.1"/>
</dbReference>
<dbReference type="Proteomes" id="UP000249915">
    <property type="component" value="Unassembled WGS sequence"/>
</dbReference>
<protein>
    <submittedName>
        <fullName evidence="1">Uncharacterized protein</fullName>
    </submittedName>
</protein>
<accession>A0A2V4AXR2</accession>
<dbReference type="SUPFAM" id="SSF49785">
    <property type="entry name" value="Galactose-binding domain-like"/>
    <property type="match status" value="1"/>
</dbReference>